<dbReference type="AlphaFoldDB" id="A0A7Z0CQV6"/>
<dbReference type="EMBL" id="JACBZM010000001">
    <property type="protein sequence ID" value="NYI47370.1"/>
    <property type="molecule type" value="Genomic_DNA"/>
</dbReference>
<comment type="caution">
    <text evidence="2">The sequence shown here is derived from an EMBL/GenBank/DDBJ whole genome shotgun (WGS) entry which is preliminary data.</text>
</comment>
<dbReference type="Gene3D" id="2.60.40.2700">
    <property type="match status" value="2"/>
</dbReference>
<organism evidence="2 3">
    <name type="scientific">Nocardioides aromaticivorans</name>
    <dbReference type="NCBI Taxonomy" id="200618"/>
    <lineage>
        <taxon>Bacteria</taxon>
        <taxon>Bacillati</taxon>
        <taxon>Actinomycetota</taxon>
        <taxon>Actinomycetes</taxon>
        <taxon>Propionibacteriales</taxon>
        <taxon>Nocardioidaceae</taxon>
        <taxon>Nocardioides</taxon>
    </lineage>
</organism>
<accession>A0A7Z0CQV6</accession>
<reference evidence="2 3" key="1">
    <citation type="submission" date="2020-07" db="EMBL/GenBank/DDBJ databases">
        <title>Sequencing the genomes of 1000 actinobacteria strains.</title>
        <authorList>
            <person name="Klenk H.-P."/>
        </authorList>
    </citation>
    <scope>NUCLEOTIDE SEQUENCE [LARGE SCALE GENOMIC DNA]</scope>
    <source>
        <strain evidence="2 3">DSM 15131</strain>
    </source>
</reference>
<name>A0A7Z0CQV6_9ACTN</name>
<evidence type="ECO:0000256" key="1">
    <source>
        <dbReference type="SAM" id="SignalP"/>
    </source>
</evidence>
<evidence type="ECO:0000313" key="2">
    <source>
        <dbReference type="EMBL" id="NYI47370.1"/>
    </source>
</evidence>
<sequence length="330" mass="36118">MMTRLRTGLLALLAAAGLVVGLLSTAAPSSAATWSVVFLHEDLYAGPVVGYHFSVGINGTPPAGTVLRYQWLRGDIDNTPSSFEAIPGATDSTYTMTADDHHHRLKVRVRAVEDGNVVEERSSGVTNFILWQMRTPVISGKPLVGQLLTASLGSWTSDWDVEPQWRRGRVGTSEMRDIAGETGLTYRTRPADVGKPVTLLVMAYHQFPAPNDVLAIDRRWGSVAKVGGVVPPVRWATRSILRGTSPAKGQLRLTAVSYAWSDLFKADQTQVYGNVRIYDGSRLLTRSYIDGGRRAITLRGLSRGTHRIRMVFLQNNTYAASSSTTSFTVR</sequence>
<dbReference type="Proteomes" id="UP000562045">
    <property type="component" value="Unassembled WGS sequence"/>
</dbReference>
<feature type="signal peptide" evidence="1">
    <location>
        <begin position="1"/>
        <end position="31"/>
    </location>
</feature>
<keyword evidence="1" id="KW-0732">Signal</keyword>
<dbReference type="RefSeq" id="WP_179651330.1">
    <property type="nucleotide sequence ID" value="NZ_JACBZM010000001.1"/>
</dbReference>
<evidence type="ECO:0000313" key="3">
    <source>
        <dbReference type="Proteomes" id="UP000562045"/>
    </source>
</evidence>
<protein>
    <submittedName>
        <fullName evidence="2">Uncharacterized protein</fullName>
    </submittedName>
</protein>
<proteinExistence type="predicted"/>
<feature type="chain" id="PRO_5031258635" evidence="1">
    <location>
        <begin position="32"/>
        <end position="330"/>
    </location>
</feature>
<gene>
    <name evidence="2" type="ORF">BJ993_004450</name>
</gene>